<feature type="transmembrane region" description="Helical" evidence="5">
    <location>
        <begin position="233"/>
        <end position="255"/>
    </location>
</feature>
<feature type="transmembrane region" description="Helical" evidence="5">
    <location>
        <begin position="130"/>
        <end position="156"/>
    </location>
</feature>
<feature type="transmembrane region" description="Helical" evidence="5">
    <location>
        <begin position="162"/>
        <end position="182"/>
    </location>
</feature>
<dbReference type="OrthoDB" id="5547497at2759"/>
<reference evidence="7 8" key="1">
    <citation type="submission" date="2016-07" db="EMBL/GenBank/DDBJ databases">
        <title>Pervasive Adenine N6-methylation of Active Genes in Fungi.</title>
        <authorList>
            <consortium name="DOE Joint Genome Institute"/>
            <person name="Mondo S.J."/>
            <person name="Dannebaum R.O."/>
            <person name="Kuo R.C."/>
            <person name="Labutti K."/>
            <person name="Haridas S."/>
            <person name="Kuo A."/>
            <person name="Salamov A."/>
            <person name="Ahrendt S.R."/>
            <person name="Lipzen A."/>
            <person name="Sullivan W."/>
            <person name="Andreopoulos W.B."/>
            <person name="Clum A."/>
            <person name="Lindquist E."/>
            <person name="Daum C."/>
            <person name="Ramamoorthy G.K."/>
            <person name="Gryganskyi A."/>
            <person name="Culley D."/>
            <person name="Magnuson J.K."/>
            <person name="James T.Y."/>
            <person name="O'Malley M.A."/>
            <person name="Stajich J.E."/>
            <person name="Spatafora J.W."/>
            <person name="Visel A."/>
            <person name="Grigoriev I.V."/>
        </authorList>
    </citation>
    <scope>NUCLEOTIDE SEQUENCE [LARGE SCALE GENOMIC DNA]</scope>
    <source>
        <strain evidence="7 8">NRRL 2496</strain>
    </source>
</reference>
<name>A0A1X2H699_SYNRA</name>
<evidence type="ECO:0000256" key="3">
    <source>
        <dbReference type="ARBA" id="ARBA00022989"/>
    </source>
</evidence>
<evidence type="ECO:0000256" key="4">
    <source>
        <dbReference type="ARBA" id="ARBA00023136"/>
    </source>
</evidence>
<evidence type="ECO:0000256" key="1">
    <source>
        <dbReference type="ARBA" id="ARBA00004141"/>
    </source>
</evidence>
<feature type="transmembrane region" description="Helical" evidence="5">
    <location>
        <begin position="65"/>
        <end position="83"/>
    </location>
</feature>
<dbReference type="EMBL" id="MCGN01000008">
    <property type="protein sequence ID" value="ORY94006.1"/>
    <property type="molecule type" value="Genomic_DNA"/>
</dbReference>
<protein>
    <recommendedName>
        <fullName evidence="6">Sugar phosphate transporter domain-containing protein</fullName>
    </recommendedName>
</protein>
<gene>
    <name evidence="7" type="ORF">BCR43DRAFT_517015</name>
</gene>
<comment type="caution">
    <text evidence="7">The sequence shown here is derived from an EMBL/GenBank/DDBJ whole genome shotgun (WGS) entry which is preliminary data.</text>
</comment>
<evidence type="ECO:0000256" key="2">
    <source>
        <dbReference type="ARBA" id="ARBA00022692"/>
    </source>
</evidence>
<feature type="transmembrane region" description="Helical" evidence="5">
    <location>
        <begin position="95"/>
        <end position="118"/>
    </location>
</feature>
<organism evidence="7 8">
    <name type="scientific">Syncephalastrum racemosum</name>
    <name type="common">Filamentous fungus</name>
    <dbReference type="NCBI Taxonomy" id="13706"/>
    <lineage>
        <taxon>Eukaryota</taxon>
        <taxon>Fungi</taxon>
        <taxon>Fungi incertae sedis</taxon>
        <taxon>Mucoromycota</taxon>
        <taxon>Mucoromycotina</taxon>
        <taxon>Mucoromycetes</taxon>
        <taxon>Mucorales</taxon>
        <taxon>Syncephalastraceae</taxon>
        <taxon>Syncephalastrum</taxon>
    </lineage>
</organism>
<comment type="subcellular location">
    <subcellularLocation>
        <location evidence="1">Membrane</location>
        <topology evidence="1">Multi-pass membrane protein</topology>
    </subcellularLocation>
</comment>
<dbReference type="InterPro" id="IPR050186">
    <property type="entry name" value="TPT_transporter"/>
</dbReference>
<evidence type="ECO:0000313" key="7">
    <source>
        <dbReference type="EMBL" id="ORY94006.1"/>
    </source>
</evidence>
<dbReference type="GO" id="GO:0016020">
    <property type="term" value="C:membrane"/>
    <property type="evidence" value="ECO:0007669"/>
    <property type="project" value="UniProtKB-SubCell"/>
</dbReference>
<sequence>MTDKVAEKKKEGLPLPVTTYSFDIVYRFKNDPFTLTATYVAASLAVAFLNKYIVVATEFKFPYPYTVACFQLAIVALPVSALYGLHKVIRPWRQAIPLSAANTCLVFVSPLFLTHVSYHPIMQAVSVPCTLLLLGAVPHAAALFTLCTVVGIFIASCDAAPLSWSGLFYGLLYGFLIALNSVCIQRGLKKTDVWPLLLCSALLSCIFLLPLPFVSGELGNIRDSIMFLHEGAFWFQLVLGGWMAMGLRLLAFLLVKIRSPIAHMAALGSKVRKQDEYQVST</sequence>
<feature type="transmembrane region" description="Helical" evidence="5">
    <location>
        <begin position="194"/>
        <end position="213"/>
    </location>
</feature>
<dbReference type="InParanoid" id="A0A1X2H699"/>
<evidence type="ECO:0000313" key="8">
    <source>
        <dbReference type="Proteomes" id="UP000242180"/>
    </source>
</evidence>
<evidence type="ECO:0000256" key="5">
    <source>
        <dbReference type="SAM" id="Phobius"/>
    </source>
</evidence>
<proteinExistence type="predicted"/>
<dbReference type="Proteomes" id="UP000242180">
    <property type="component" value="Unassembled WGS sequence"/>
</dbReference>
<feature type="transmembrane region" description="Helical" evidence="5">
    <location>
        <begin position="33"/>
        <end position="53"/>
    </location>
</feature>
<keyword evidence="8" id="KW-1185">Reference proteome</keyword>
<feature type="domain" description="Sugar phosphate transporter" evidence="6">
    <location>
        <begin position="38"/>
        <end position="266"/>
    </location>
</feature>
<keyword evidence="4 5" id="KW-0472">Membrane</keyword>
<dbReference type="Pfam" id="PF03151">
    <property type="entry name" value="TPT"/>
    <property type="match status" value="1"/>
</dbReference>
<dbReference type="InterPro" id="IPR004853">
    <property type="entry name" value="Sugar_P_trans_dom"/>
</dbReference>
<dbReference type="AlphaFoldDB" id="A0A1X2H699"/>
<evidence type="ECO:0000259" key="6">
    <source>
        <dbReference type="Pfam" id="PF03151"/>
    </source>
</evidence>
<dbReference type="PANTHER" id="PTHR11132">
    <property type="entry name" value="SOLUTE CARRIER FAMILY 35"/>
    <property type="match status" value="1"/>
</dbReference>
<dbReference type="OMA" id="IRDSIMF"/>
<keyword evidence="3 5" id="KW-1133">Transmembrane helix</keyword>
<accession>A0A1X2H699</accession>
<keyword evidence="2 5" id="KW-0812">Transmembrane</keyword>